<keyword evidence="3" id="KW-1185">Reference proteome</keyword>
<feature type="transmembrane region" description="Helical" evidence="1">
    <location>
        <begin position="34"/>
        <end position="51"/>
    </location>
</feature>
<dbReference type="RefSeq" id="WP_011900670.1">
    <property type="nucleotide sequence ID" value="NZ_JAAVJF010000002.1"/>
</dbReference>
<feature type="transmembrane region" description="Helical" evidence="1">
    <location>
        <begin position="63"/>
        <end position="81"/>
    </location>
</feature>
<evidence type="ECO:0000256" key="1">
    <source>
        <dbReference type="SAM" id="Phobius"/>
    </source>
</evidence>
<dbReference type="AlphaFoldDB" id="A0A7L4PBN3"/>
<gene>
    <name evidence="2" type="ORF">HC235_06095</name>
</gene>
<feature type="transmembrane region" description="Helical" evidence="1">
    <location>
        <begin position="137"/>
        <end position="156"/>
    </location>
</feature>
<keyword evidence="1" id="KW-0812">Transmembrane</keyword>
<organism evidence="2 3">
    <name type="scientific">Pyrobaculum arsenaticum</name>
    <dbReference type="NCBI Taxonomy" id="121277"/>
    <lineage>
        <taxon>Archaea</taxon>
        <taxon>Thermoproteota</taxon>
        <taxon>Thermoprotei</taxon>
        <taxon>Thermoproteales</taxon>
        <taxon>Thermoproteaceae</taxon>
        <taxon>Pyrobaculum</taxon>
    </lineage>
</organism>
<evidence type="ECO:0000313" key="3">
    <source>
        <dbReference type="Proteomes" id="UP000554766"/>
    </source>
</evidence>
<keyword evidence="1" id="KW-1133">Transmembrane helix</keyword>
<dbReference type="Proteomes" id="UP000554766">
    <property type="component" value="Unassembled WGS sequence"/>
</dbReference>
<dbReference type="EMBL" id="JAAVJF010000002">
    <property type="protein sequence ID" value="NYR15520.1"/>
    <property type="molecule type" value="Genomic_DNA"/>
</dbReference>
<evidence type="ECO:0000313" key="2">
    <source>
        <dbReference type="EMBL" id="NYR15520.1"/>
    </source>
</evidence>
<protein>
    <submittedName>
        <fullName evidence="2">Uncharacterized protein</fullName>
    </submittedName>
</protein>
<keyword evidence="1" id="KW-0472">Membrane</keyword>
<accession>A0A7L4PBN3</accession>
<dbReference type="OMA" id="QYQLFAA"/>
<reference evidence="2 3" key="1">
    <citation type="journal article" date="2020" name="Nat. Commun.">
        <title>The structures of two archaeal type IV pili illuminate evolutionary relationships.</title>
        <authorList>
            <person name="Wang F."/>
            <person name="Baquero D.P."/>
            <person name="Su Z."/>
            <person name="Beltran L.C."/>
            <person name="Prangishvili D."/>
            <person name="Krupovic M."/>
            <person name="Egelman E.H."/>
        </authorList>
    </citation>
    <scope>NUCLEOTIDE SEQUENCE [LARGE SCALE GENOMIC DNA]</scope>
    <source>
        <strain evidence="2 3">2GA</strain>
    </source>
</reference>
<comment type="caution">
    <text evidence="2">The sequence shown here is derived from an EMBL/GenBank/DDBJ whole genome shotgun (WGS) entry which is preliminary data.</text>
</comment>
<dbReference type="GeneID" id="5056418"/>
<proteinExistence type="predicted"/>
<name>A0A7L4PBN3_9CREN</name>
<sequence length="165" mass="16682">MKLLIGVVSALLQYQLFAAHPILRLYPSLVDGAAGPGAFAGVLLLTNIAIASRHPQTSAATALMLYIAEAALASPLVRAFAPLPQLPPPDLWLGAAAVLVTVASAAEGAHGIYLSATAAPAALAATLVKETPTAGEHVGVALVMAGVLLVALAAGWPRKRSKKAL</sequence>